<dbReference type="GO" id="GO:0016491">
    <property type="term" value="F:oxidoreductase activity"/>
    <property type="evidence" value="ECO:0007669"/>
    <property type="project" value="UniProtKB-KW"/>
</dbReference>
<name>A0A137S213_9GAMM</name>
<comment type="similarity">
    <text evidence="1 3">Belongs to the short-chain dehydrogenases/reductases (SDR) family.</text>
</comment>
<dbReference type="Proteomes" id="UP000070282">
    <property type="component" value="Unassembled WGS sequence"/>
</dbReference>
<evidence type="ECO:0000313" key="5">
    <source>
        <dbReference type="EMBL" id="KXO06477.1"/>
    </source>
</evidence>
<dbReference type="AlphaFoldDB" id="A0A137S213"/>
<proteinExistence type="inferred from homology"/>
<gene>
    <name evidence="5" type="ORF">J122_3920</name>
</gene>
<dbReference type="SMART" id="SM00822">
    <property type="entry name" value="PKS_KR"/>
    <property type="match status" value="1"/>
</dbReference>
<dbReference type="InterPro" id="IPR057326">
    <property type="entry name" value="KR_dom"/>
</dbReference>
<keyword evidence="2" id="KW-0560">Oxidoreductase</keyword>
<dbReference type="InterPro" id="IPR002347">
    <property type="entry name" value="SDR_fam"/>
</dbReference>
<dbReference type="EMBL" id="LOCO01000034">
    <property type="protein sequence ID" value="KXO06477.1"/>
    <property type="molecule type" value="Genomic_DNA"/>
</dbReference>
<dbReference type="PANTHER" id="PTHR42901:SF1">
    <property type="entry name" value="ALCOHOL DEHYDROGENASE"/>
    <property type="match status" value="1"/>
</dbReference>
<evidence type="ECO:0000256" key="3">
    <source>
        <dbReference type="RuleBase" id="RU000363"/>
    </source>
</evidence>
<organism evidence="5 6">
    <name type="scientific">Marinobacter excellens LAMA 842</name>
    <dbReference type="NCBI Taxonomy" id="1306954"/>
    <lineage>
        <taxon>Bacteria</taxon>
        <taxon>Pseudomonadati</taxon>
        <taxon>Pseudomonadota</taxon>
        <taxon>Gammaproteobacteria</taxon>
        <taxon>Pseudomonadales</taxon>
        <taxon>Marinobacteraceae</taxon>
        <taxon>Marinobacter</taxon>
    </lineage>
</organism>
<accession>A0A137S213</accession>
<dbReference type="PANTHER" id="PTHR42901">
    <property type="entry name" value="ALCOHOL DEHYDROGENASE"/>
    <property type="match status" value="1"/>
</dbReference>
<dbReference type="PIRSF" id="PIRSF000126">
    <property type="entry name" value="11-beta-HSD1"/>
    <property type="match status" value="1"/>
</dbReference>
<feature type="domain" description="Ketoreductase" evidence="4">
    <location>
        <begin position="2"/>
        <end position="186"/>
    </location>
</feature>
<dbReference type="Pfam" id="PF00106">
    <property type="entry name" value="adh_short"/>
    <property type="match status" value="1"/>
</dbReference>
<evidence type="ECO:0000256" key="1">
    <source>
        <dbReference type="ARBA" id="ARBA00006484"/>
    </source>
</evidence>
<comment type="caution">
    <text evidence="5">The sequence shown here is derived from an EMBL/GenBank/DDBJ whole genome shotgun (WGS) entry which is preliminary data.</text>
</comment>
<dbReference type="PRINTS" id="PR00080">
    <property type="entry name" value="SDRFAMILY"/>
</dbReference>
<dbReference type="SUPFAM" id="SSF51735">
    <property type="entry name" value="NAD(P)-binding Rossmann-fold domains"/>
    <property type="match status" value="1"/>
</dbReference>
<evidence type="ECO:0000313" key="6">
    <source>
        <dbReference type="Proteomes" id="UP000070282"/>
    </source>
</evidence>
<reference evidence="6" key="1">
    <citation type="submission" date="2015-12" db="EMBL/GenBank/DDBJ databases">
        <authorList>
            <person name="Lima A."/>
            <person name="Farahani Zayas N."/>
            <person name="Castro Da Silva M.A."/>
            <person name="Cabral A."/>
            <person name="Pessatti M.L."/>
        </authorList>
    </citation>
    <scope>NUCLEOTIDE SEQUENCE [LARGE SCALE GENOMIC DNA]</scope>
    <source>
        <strain evidence="6">LAMA 842</strain>
    </source>
</reference>
<sequence>MSYVIITGASAGIGECFARALASEKQNLILVARREERLNTLAAELKQQHGIDAIVLKADLANQAGTDALAQQLNDGGWALNGLINNAGFGDRGAFADIELERQLAMIQVNVTSLVSLTWQLLPALRKQPGSFVINVASLAAFQAGPNMAIYYATKAFVLSFSEALHEELKGSGVAVSTLCPGATESEFAQEAHMTNTKLFKAGTMSAEAVVKKSLAQRRKAIVIPGLRNLLMVWSGKLSPRAVTRRLAGWLQA</sequence>
<dbReference type="PATRIC" id="fig|1306954.6.peg.2757"/>
<protein>
    <submittedName>
        <fullName evidence="5">Short-chain dehydrogenase/reductase SDR</fullName>
    </submittedName>
</protein>
<dbReference type="RefSeq" id="WP_061333672.1">
    <property type="nucleotide sequence ID" value="NZ_LOCO01000034.1"/>
</dbReference>
<evidence type="ECO:0000256" key="2">
    <source>
        <dbReference type="ARBA" id="ARBA00023002"/>
    </source>
</evidence>
<evidence type="ECO:0000259" key="4">
    <source>
        <dbReference type="SMART" id="SM00822"/>
    </source>
</evidence>
<dbReference type="Gene3D" id="3.40.50.720">
    <property type="entry name" value="NAD(P)-binding Rossmann-like Domain"/>
    <property type="match status" value="1"/>
</dbReference>
<dbReference type="PRINTS" id="PR00081">
    <property type="entry name" value="GDHRDH"/>
</dbReference>
<dbReference type="InterPro" id="IPR036291">
    <property type="entry name" value="NAD(P)-bd_dom_sf"/>
</dbReference>
<keyword evidence="6" id="KW-1185">Reference proteome</keyword>